<dbReference type="Proteomes" id="UP000268436">
    <property type="component" value="Unassembled WGS sequence"/>
</dbReference>
<evidence type="ECO:0000313" key="4">
    <source>
        <dbReference type="Proteomes" id="UP000268436"/>
    </source>
</evidence>
<keyword evidence="2" id="KW-0133">Cell shape</keyword>
<feature type="binding site" evidence="2">
    <location>
        <position position="189"/>
    </location>
    <ligand>
        <name>substrate</name>
    </ligand>
</feature>
<dbReference type="SUPFAM" id="SSF64005">
    <property type="entry name" value="Undecaprenyl diphosphate synthase"/>
    <property type="match status" value="1"/>
</dbReference>
<name>A0ABY0BHX5_MORCA</name>
<reference evidence="3 4" key="1">
    <citation type="submission" date="2018-12" db="EMBL/GenBank/DDBJ databases">
        <title>Persistence of Moraxella catarrhalis in Chronic Obstructive Pulmonary Disease and Regulation of the Hag/MID Adhesin.</title>
        <authorList>
            <person name="Murphy T."/>
            <person name="Zhao X."/>
            <person name="Vyas G."/>
            <person name="Aluvathingal J."/>
            <person name="Nadendla S."/>
            <person name="Tallon L."/>
            <person name="Tettelin H."/>
        </authorList>
    </citation>
    <scope>NUCLEOTIDE SEQUENCE [LARGE SCALE GENOMIC DNA]</scope>
    <source>
        <strain evidence="3 4">173P27B1</strain>
    </source>
</reference>
<keyword evidence="1 2" id="KW-0808">Transferase</keyword>
<keyword evidence="2" id="KW-0479">Metal-binding</keyword>
<dbReference type="PANTHER" id="PTHR10291">
    <property type="entry name" value="DEHYDRODOLICHYL DIPHOSPHATE SYNTHASE FAMILY MEMBER"/>
    <property type="match status" value="1"/>
</dbReference>
<dbReference type="PANTHER" id="PTHR10291:SF0">
    <property type="entry name" value="DEHYDRODOLICHYL DIPHOSPHATE SYNTHASE 2"/>
    <property type="match status" value="1"/>
</dbReference>
<gene>
    <name evidence="2 3" type="primary">uppS</name>
    <name evidence="3" type="ORF">EJK54_0184</name>
</gene>
<accession>A0ABY0BHX5</accession>
<comment type="function">
    <text evidence="2">Catalyzes the sequential condensation of isopentenyl diphosphate (IPP) with (2E,6E)-farnesyl diphosphate (E,E-FPP) to yield (2Z,6Z,10Z,14Z,18Z,22Z,26Z,30Z,34E,38E)-undecaprenyl diphosphate (di-trans,octa-cis-UPP). UPP is the precursor of glycosyl carrier lipid in the biosynthesis of bacterial cell wall polysaccharide components such as peptidoglycan and lipopolysaccharide.</text>
</comment>
<keyword evidence="2" id="KW-0573">Peptidoglycan synthesis</keyword>
<comment type="catalytic activity">
    <reaction evidence="2">
        <text>8 isopentenyl diphosphate + (2E,6E)-farnesyl diphosphate = di-trans,octa-cis-undecaprenyl diphosphate + 8 diphosphate</text>
        <dbReference type="Rhea" id="RHEA:27551"/>
        <dbReference type="ChEBI" id="CHEBI:33019"/>
        <dbReference type="ChEBI" id="CHEBI:58405"/>
        <dbReference type="ChEBI" id="CHEBI:128769"/>
        <dbReference type="ChEBI" id="CHEBI:175763"/>
        <dbReference type="EC" id="2.5.1.31"/>
    </reaction>
</comment>
<feature type="binding site" evidence="2">
    <location>
        <begin position="22"/>
        <end position="25"/>
    </location>
    <ligand>
        <name>substrate</name>
    </ligand>
</feature>
<dbReference type="RefSeq" id="WP_003659216.1">
    <property type="nucleotide sequence ID" value="NZ_CP008804.1"/>
</dbReference>
<evidence type="ECO:0000256" key="2">
    <source>
        <dbReference type="HAMAP-Rule" id="MF_01139"/>
    </source>
</evidence>
<feature type="binding site" evidence="2">
    <location>
        <begin position="66"/>
        <end position="68"/>
    </location>
    <ligand>
        <name>substrate</name>
    </ligand>
</feature>
<dbReference type="EMBL" id="RYER01000021">
    <property type="protein sequence ID" value="RUO13419.1"/>
    <property type="molecule type" value="Genomic_DNA"/>
</dbReference>
<feature type="active site" evidence="2">
    <location>
        <position position="21"/>
    </location>
</feature>
<comment type="similarity">
    <text evidence="2">Belongs to the UPP synthase family.</text>
</comment>
<keyword evidence="2" id="KW-0460">Magnesium</keyword>
<dbReference type="Gene3D" id="3.40.1180.10">
    <property type="entry name" value="Decaprenyl diphosphate synthase-like"/>
    <property type="match status" value="1"/>
</dbReference>
<dbReference type="CDD" id="cd00475">
    <property type="entry name" value="Cis_IPPS"/>
    <property type="match status" value="1"/>
</dbReference>
<dbReference type="InterPro" id="IPR018520">
    <property type="entry name" value="UPP_synth-like_CS"/>
</dbReference>
<evidence type="ECO:0000256" key="1">
    <source>
        <dbReference type="ARBA" id="ARBA00022679"/>
    </source>
</evidence>
<feature type="binding site" evidence="2">
    <location>
        <position position="70"/>
    </location>
    <ligand>
        <name>substrate</name>
    </ligand>
</feature>
<feature type="binding site" evidence="2">
    <location>
        <position position="21"/>
    </location>
    <ligand>
        <name>Mg(2+)</name>
        <dbReference type="ChEBI" id="CHEBI:18420"/>
    </ligand>
</feature>
<organism evidence="3 4">
    <name type="scientific">Moraxella catarrhalis</name>
    <name type="common">Branhamella catarrhalis</name>
    <dbReference type="NCBI Taxonomy" id="480"/>
    <lineage>
        <taxon>Bacteria</taxon>
        <taxon>Pseudomonadati</taxon>
        <taxon>Pseudomonadota</taxon>
        <taxon>Gammaproteobacteria</taxon>
        <taxon>Moraxellales</taxon>
        <taxon>Moraxellaceae</taxon>
        <taxon>Moraxella</taxon>
    </lineage>
</organism>
<dbReference type="InterPro" id="IPR036424">
    <property type="entry name" value="UPP_synth-like_sf"/>
</dbReference>
<feature type="binding site" evidence="2">
    <location>
        <position position="72"/>
    </location>
    <ligand>
        <name>substrate</name>
    </ligand>
</feature>
<dbReference type="PROSITE" id="PS01066">
    <property type="entry name" value="UPP_SYNTHASE"/>
    <property type="match status" value="1"/>
</dbReference>
<feature type="binding site" evidence="2">
    <location>
        <position position="38"/>
    </location>
    <ligand>
        <name>substrate</name>
    </ligand>
</feature>
<proteinExistence type="inferred from homology"/>
<feature type="binding site" evidence="2">
    <location>
        <begin position="195"/>
        <end position="197"/>
    </location>
    <ligand>
        <name>substrate</name>
    </ligand>
</feature>
<dbReference type="HAMAP" id="MF_01139">
    <property type="entry name" value="ISPT"/>
    <property type="match status" value="1"/>
</dbReference>
<feature type="active site" description="Proton acceptor" evidence="2">
    <location>
        <position position="69"/>
    </location>
</feature>
<dbReference type="GO" id="GO:0008834">
    <property type="term" value="F:ditrans,polycis-undecaprenyl-diphosphate synthase [(2E,6E)-farnesyl-diphosphate specific] activity"/>
    <property type="evidence" value="ECO:0007669"/>
    <property type="project" value="UniProtKB-EC"/>
</dbReference>
<dbReference type="Pfam" id="PF01255">
    <property type="entry name" value="Prenyltransf"/>
    <property type="match status" value="1"/>
</dbReference>
<keyword evidence="4" id="KW-1185">Reference proteome</keyword>
<comment type="subunit">
    <text evidence="2">Homodimer.</text>
</comment>
<feature type="binding site" evidence="2">
    <location>
        <position position="26"/>
    </location>
    <ligand>
        <name>substrate</name>
    </ligand>
</feature>
<comment type="caution">
    <text evidence="2">Lacks conserved residue(s) required for the propagation of feature annotation.</text>
</comment>
<protein>
    <recommendedName>
        <fullName evidence="2">Ditrans,polycis-undecaprenyl-diphosphate synthase ((2E,6E)-farnesyl-diphosphate specific)</fullName>
        <ecNumber evidence="2">2.5.1.31</ecNumber>
    </recommendedName>
    <alternativeName>
        <fullName evidence="2">Ditrans,polycis-undecaprenylcistransferase</fullName>
    </alternativeName>
    <alternativeName>
        <fullName evidence="2">Undecaprenyl diphosphate synthase</fullName>
        <shortName evidence="2">UDS</shortName>
    </alternativeName>
    <alternativeName>
        <fullName evidence="2">Undecaprenyl pyrophosphate synthase</fullName>
        <shortName evidence="2">UPP synthase</shortName>
    </alternativeName>
</protein>
<keyword evidence="2" id="KW-0961">Cell wall biogenesis/degradation</keyword>
<dbReference type="NCBIfam" id="TIGR00055">
    <property type="entry name" value="uppS"/>
    <property type="match status" value="1"/>
</dbReference>
<feature type="binding site" evidence="2">
    <location>
        <position position="208"/>
    </location>
    <ligand>
        <name>Mg(2+)</name>
        <dbReference type="ChEBI" id="CHEBI:18420"/>
    </ligand>
</feature>
<comment type="caution">
    <text evidence="3">The sequence shown here is derived from an EMBL/GenBank/DDBJ whole genome shotgun (WGS) entry which is preliminary data.</text>
</comment>
<sequence>MTTQICESLPIIPKHIAIIMDGNNRFGKSKQLATGAGHVAGKDALDPIVEHCLALGVEVLTVFAFSSENWARPKDEVDLLMRLLSQTIYEQLPRMNQHRIRLRFIGDRSQIDGDLVKLMAQAEAKTADFDAMTLVIAISYGGQWDITNAAKKLAKQVELGHLSADDIDIQMIKTQLELADLPSVDMLIRTGGEYRISNFLLWQTAYAELFFTPTLWPEFGCDELDEMIRIFAGRERRFGMTSEQIQKTQVLNSTDS</sequence>
<evidence type="ECO:0000313" key="3">
    <source>
        <dbReference type="EMBL" id="RUO13419.1"/>
    </source>
</evidence>
<comment type="cofactor">
    <cofactor evidence="2">
        <name>Mg(2+)</name>
        <dbReference type="ChEBI" id="CHEBI:18420"/>
    </cofactor>
    <text evidence="2">Binds 2 magnesium ions per subunit.</text>
</comment>
<dbReference type="EC" id="2.5.1.31" evidence="2"/>
<dbReference type="InterPro" id="IPR001441">
    <property type="entry name" value="UPP_synth-like"/>
</dbReference>